<dbReference type="EMBL" id="JANCYU010000050">
    <property type="protein sequence ID" value="KAK4527325.1"/>
    <property type="molecule type" value="Genomic_DNA"/>
</dbReference>
<name>A0AAV9IIQ4_9RHOD</name>
<dbReference type="CDD" id="cd06223">
    <property type="entry name" value="PRTases_typeI"/>
    <property type="match status" value="1"/>
</dbReference>
<dbReference type="Gene3D" id="3.30.1310.20">
    <property type="entry name" value="PRTase-like"/>
    <property type="match status" value="1"/>
</dbReference>
<accession>A0AAV9IIQ4</accession>
<gene>
    <name evidence="2" type="ORF">GAYE_SCF38G5247</name>
</gene>
<keyword evidence="3" id="KW-1185">Reference proteome</keyword>
<dbReference type="InterPro" id="IPR000836">
    <property type="entry name" value="PRTase_dom"/>
</dbReference>
<evidence type="ECO:0000313" key="2">
    <source>
        <dbReference type="EMBL" id="KAK4527325.1"/>
    </source>
</evidence>
<proteinExistence type="predicted"/>
<comment type="caution">
    <text evidence="2">The sequence shown here is derived from an EMBL/GenBank/DDBJ whole genome shotgun (WGS) entry which is preliminary data.</text>
</comment>
<evidence type="ECO:0000313" key="3">
    <source>
        <dbReference type="Proteomes" id="UP001300502"/>
    </source>
</evidence>
<organism evidence="2 3">
    <name type="scientific">Galdieria yellowstonensis</name>
    <dbReference type="NCBI Taxonomy" id="3028027"/>
    <lineage>
        <taxon>Eukaryota</taxon>
        <taxon>Rhodophyta</taxon>
        <taxon>Bangiophyceae</taxon>
        <taxon>Galdieriales</taxon>
        <taxon>Galdieriaceae</taxon>
        <taxon>Galdieria</taxon>
    </lineage>
</organism>
<dbReference type="InterPro" id="IPR029057">
    <property type="entry name" value="PRTase-like"/>
</dbReference>
<dbReference type="Proteomes" id="UP001300502">
    <property type="component" value="Unassembled WGS sequence"/>
</dbReference>
<dbReference type="SUPFAM" id="SSF53271">
    <property type="entry name" value="PRTase-like"/>
    <property type="match status" value="1"/>
</dbReference>
<reference evidence="2 3" key="1">
    <citation type="submission" date="2022-07" db="EMBL/GenBank/DDBJ databases">
        <title>Genome-wide signatures of adaptation to extreme environments.</title>
        <authorList>
            <person name="Cho C.H."/>
            <person name="Yoon H.S."/>
        </authorList>
    </citation>
    <scope>NUCLEOTIDE SEQUENCE [LARGE SCALE GENOMIC DNA]</scope>
    <source>
        <strain evidence="2 3">108.79 E11</strain>
    </source>
</reference>
<dbReference type="Gene3D" id="3.40.50.2020">
    <property type="match status" value="1"/>
</dbReference>
<protein>
    <recommendedName>
        <fullName evidence="1">Phosphoribosyltransferase domain-containing protein</fullName>
    </recommendedName>
</protein>
<feature type="domain" description="Phosphoribosyltransferase" evidence="1">
    <location>
        <begin position="227"/>
        <end position="292"/>
    </location>
</feature>
<dbReference type="Pfam" id="PF00156">
    <property type="entry name" value="Pribosyltran"/>
    <property type="match status" value="1"/>
</dbReference>
<sequence length="343" mass="37917">MSSHLSLQLRETTTSDGVVVLTESGKPNTATKRSSNAYLRSKNHIFGKTRQKVVRFFSCFGAVDSVMESWSPEKTEERIAPNVFCMDTLTDRQSVFYDRIEAGKILARWLPQVWKDAGLPGTRTNAKNIPTTSSPTTQSDQLSAVVYGIPSGGIPVAATIATELQLPLRVAVVSKILLPWNTEVGCGAVSFRGTVKWNEPFLHSIGLSKERLQKQVEEATAKVNRRTTAFGGAPTLSPQEERGTQVVVLVDDGLASGWTMTLAVEEFRKMGAKHIVIVVPTGSYDVVLRMAKVADYVFCANIRRGPSFAVAAAYENWYDEEEEQVIELVRSFHHSYPPHKVQQ</sequence>
<evidence type="ECO:0000259" key="1">
    <source>
        <dbReference type="Pfam" id="PF00156"/>
    </source>
</evidence>
<dbReference type="AlphaFoldDB" id="A0AAV9IIQ4"/>